<feature type="domain" description="Aminoglycoside phosphotransferase" evidence="1">
    <location>
        <begin position="23"/>
        <end position="237"/>
    </location>
</feature>
<dbReference type="PANTHER" id="PTHR21310">
    <property type="entry name" value="AMINOGLYCOSIDE PHOSPHOTRANSFERASE-RELATED-RELATED"/>
    <property type="match status" value="1"/>
</dbReference>
<evidence type="ECO:0000313" key="2">
    <source>
        <dbReference type="EMBL" id="RRB09950.1"/>
    </source>
</evidence>
<dbReference type="InterPro" id="IPR011009">
    <property type="entry name" value="Kinase-like_dom_sf"/>
</dbReference>
<evidence type="ECO:0000259" key="1">
    <source>
        <dbReference type="Pfam" id="PF01636"/>
    </source>
</evidence>
<dbReference type="AlphaFoldDB" id="A0A3P1C9F8"/>
<dbReference type="OrthoDB" id="1493312at2"/>
<dbReference type="InterPro" id="IPR051678">
    <property type="entry name" value="AGP_Transferase"/>
</dbReference>
<sequence length="306" mass="35705">MMVDLAEIEKIAKLDLNINAVYIEPIQMGVMTYKYLIKEKDRGEYIIRFYPDNLQRVINFEPQIIKRFYLLGAKVPKILSDSQGKKVKYNYILYKKLSGDPLIKSIDNLPLDSLKLIISSLCDNLAIMRRLNFKGFGPLISDIYGQHPTWKSYIESSIKEGVENLHFLRLGNFTNEKIKQYVNSNICSITKLMSEPKLVWTDINPDNIIVNDRQLSGIIDFDGVISGNPIMEIGYLYCRQGNSNFFKYYLEKCKYDVEIRQEIVYFFTIFRVLQIAKYWQFPLPTGLKRDPLENVFPGFIDVINKI</sequence>
<dbReference type="InterPro" id="IPR002575">
    <property type="entry name" value="Aminoglycoside_PTrfase"/>
</dbReference>
<dbReference type="SUPFAM" id="SSF56112">
    <property type="entry name" value="Protein kinase-like (PK-like)"/>
    <property type="match status" value="1"/>
</dbReference>
<keyword evidence="3" id="KW-1185">Reference proteome</keyword>
<reference evidence="2 3" key="1">
    <citation type="submission" date="2018-11" db="EMBL/GenBank/DDBJ databases">
        <authorList>
            <person name="Zhou Z."/>
            <person name="Wang G."/>
        </authorList>
    </citation>
    <scope>NUCLEOTIDE SEQUENCE [LARGE SCALE GENOMIC DNA]</scope>
    <source>
        <strain evidence="2 3">KCTC42998</strain>
    </source>
</reference>
<organism evidence="2 3">
    <name type="scientific">Larkinella knui</name>
    <dbReference type="NCBI Taxonomy" id="2025310"/>
    <lineage>
        <taxon>Bacteria</taxon>
        <taxon>Pseudomonadati</taxon>
        <taxon>Bacteroidota</taxon>
        <taxon>Cytophagia</taxon>
        <taxon>Cytophagales</taxon>
        <taxon>Spirosomataceae</taxon>
        <taxon>Larkinella</taxon>
    </lineage>
</organism>
<dbReference type="EMBL" id="RQJP01000008">
    <property type="protein sequence ID" value="RRB09950.1"/>
    <property type="molecule type" value="Genomic_DNA"/>
</dbReference>
<dbReference type="Proteomes" id="UP000274271">
    <property type="component" value="Unassembled WGS sequence"/>
</dbReference>
<dbReference type="PANTHER" id="PTHR21310:SF15">
    <property type="entry name" value="AMINOGLYCOSIDE PHOSPHOTRANSFERASE DOMAIN-CONTAINING PROTEIN"/>
    <property type="match status" value="1"/>
</dbReference>
<accession>A0A3P1C9F8</accession>
<proteinExistence type="predicted"/>
<dbReference type="Pfam" id="PF01636">
    <property type="entry name" value="APH"/>
    <property type="match status" value="1"/>
</dbReference>
<dbReference type="Gene3D" id="3.90.1200.10">
    <property type="match status" value="1"/>
</dbReference>
<gene>
    <name evidence="2" type="ORF">EHT87_31010</name>
</gene>
<protein>
    <recommendedName>
        <fullName evidence="1">Aminoglycoside phosphotransferase domain-containing protein</fullName>
    </recommendedName>
</protein>
<dbReference type="RefSeq" id="WP_124910691.1">
    <property type="nucleotide sequence ID" value="NZ_RQJP01000008.1"/>
</dbReference>
<evidence type="ECO:0000313" key="3">
    <source>
        <dbReference type="Proteomes" id="UP000274271"/>
    </source>
</evidence>
<dbReference type="Gene3D" id="3.30.200.150">
    <property type="match status" value="1"/>
</dbReference>
<comment type="caution">
    <text evidence="2">The sequence shown here is derived from an EMBL/GenBank/DDBJ whole genome shotgun (WGS) entry which is preliminary data.</text>
</comment>
<name>A0A3P1C9F8_9BACT</name>